<feature type="compositionally biased region" description="Low complexity" evidence="1">
    <location>
        <begin position="341"/>
        <end position="353"/>
    </location>
</feature>
<protein>
    <recommendedName>
        <fullName evidence="2">Phosphatidate phosphatase APP1 catalytic domain-containing protein</fullName>
    </recommendedName>
</protein>
<evidence type="ECO:0000313" key="4">
    <source>
        <dbReference type="Proteomes" id="UP000717515"/>
    </source>
</evidence>
<feature type="compositionally biased region" description="Low complexity" evidence="1">
    <location>
        <begin position="944"/>
        <end position="965"/>
    </location>
</feature>
<feature type="compositionally biased region" description="Polar residues" evidence="1">
    <location>
        <begin position="888"/>
        <end position="909"/>
    </location>
</feature>
<feature type="compositionally biased region" description="Polar residues" evidence="1">
    <location>
        <begin position="330"/>
        <end position="339"/>
    </location>
</feature>
<feature type="domain" description="Phosphatidate phosphatase APP1 catalytic" evidence="2">
    <location>
        <begin position="475"/>
        <end position="622"/>
    </location>
</feature>
<feature type="region of interest" description="Disordered" evidence="1">
    <location>
        <begin position="879"/>
        <end position="966"/>
    </location>
</feature>
<dbReference type="Proteomes" id="UP000717515">
    <property type="component" value="Unassembled WGS sequence"/>
</dbReference>
<dbReference type="InterPro" id="IPR019236">
    <property type="entry name" value="APP1_cat"/>
</dbReference>
<organism evidence="3 4">
    <name type="scientific">Mortierella alpina</name>
    <name type="common">Oleaginous fungus</name>
    <name type="synonym">Mortierella renispora</name>
    <dbReference type="NCBI Taxonomy" id="64518"/>
    <lineage>
        <taxon>Eukaryota</taxon>
        <taxon>Fungi</taxon>
        <taxon>Fungi incertae sedis</taxon>
        <taxon>Mucoromycota</taxon>
        <taxon>Mortierellomycotina</taxon>
        <taxon>Mortierellomycetes</taxon>
        <taxon>Mortierellales</taxon>
        <taxon>Mortierellaceae</taxon>
        <taxon>Mortierella</taxon>
    </lineage>
</organism>
<reference evidence="3" key="1">
    <citation type="submission" date="2021-07" db="EMBL/GenBank/DDBJ databases">
        <title>Draft genome of Mortierella alpina, strain LL118, isolated from an aspen leaf litter sample.</title>
        <authorList>
            <person name="Yang S."/>
            <person name="Vinatzer B.A."/>
        </authorList>
    </citation>
    <scope>NUCLEOTIDE SEQUENCE</scope>
    <source>
        <strain evidence="3">LL118</strain>
    </source>
</reference>
<sequence>MHLSPFDHSAAAATGDNLAFSISRSHTESTLSSSYTSGTNSTSVDPSAPPLELMQHCLLFPTYATRHSRSGSKDPLDWNIRVRGWAFSKRWNRRKRLVMSMARKIAGVTKDNNKVLETLESRFGMFLTSNTRGAQFSIQCVGLASTTTRMELAGGSEGDGCHDSTVDVLMDELETTDGVLAAAEAVEEKRMFRKSLELLDHRGEFLLESLANERNRESEKRRAIPLQHAAITALKPDPPVAVKRAKEDEKYLDHGSFQEDTNCLHTLEKQHKTTHNSLYPEEDIHAYPVESHHEAPEKEDSTITGRLSKGAAIIRGAMRRVKPTVIMSHLNNNSSSDSIKSPHQQHSQHSQLSTVYSANTSETLASVDLETSKPDLVNRAQSGASIETQTMTKYEDLGRGRFPTIHISSRPGGHFDGTLRMSHEEVEAHRRRQKDTNSSAADADGHPRFLRLHAHHEDIPEPSHGIVNLIEPEGISIISDIDDTIKETNVTAGARIILRNTFLKDMQEVEGMAAVYKSWCNRGAAIHYVSNSPWQLIPSLLDFFHTHMFPPGSAHLRMHDNVLKTYFTTPGENKRRCIREILMDFPDRKFILVGDSGEIDLEIYTEMAVTHPGQILKIFIRDITTARLREMAAHKMAPSRSRSFSSLRLSKASPITAAVSSGFGLFSRRGSQVNNALEPNNGSTSNLSTISNMDLNHAQEGDDTQEQESLHNNDHMASSQSDHSDDEVYVDRIGDSRLGGLEYHGGPLAPKLDPSGPLIPYATPSAALAPSPRLGPAQTSVLSVKAGTTSNLSSAFLLSPGGKKSGSSYGWSAIRGRVRSSPGSPLSESASALTGYPFPPSAMPLSQSRPDSADEADNRSGNQQHNDYFGVHEYHSHSVFEQQRRQRTCTSSSANSTPHTMSPASGPTPSHTPPMSPGIPIRGVRGSTVGTSGGATIVFPGSISPSGRLKPSSPSSSPSQISTSSRTPLEVWLDRVVQCRKQLPDGVLTLFESAEELEDCDIVQEMFRNYGDDAVAQKGDGDGGDDVEEDTAGGIEMEAGSVGVPGLMSSCSSESVSTVDTNGHCCQAHEGMVQAHQKQHWSGPEISCSAVQYS</sequence>
<evidence type="ECO:0000259" key="2">
    <source>
        <dbReference type="Pfam" id="PF09949"/>
    </source>
</evidence>
<dbReference type="GO" id="GO:0030479">
    <property type="term" value="C:actin cortical patch"/>
    <property type="evidence" value="ECO:0007669"/>
    <property type="project" value="TreeGrafter"/>
</dbReference>
<dbReference type="Pfam" id="PF09949">
    <property type="entry name" value="APP1_cat"/>
    <property type="match status" value="1"/>
</dbReference>
<gene>
    <name evidence="3" type="ORF">KVV02_005765</name>
</gene>
<dbReference type="EMBL" id="JAIFTL010000208">
    <property type="protein sequence ID" value="KAG9321392.1"/>
    <property type="molecule type" value="Genomic_DNA"/>
</dbReference>
<comment type="caution">
    <text evidence="3">The sequence shown here is derived from an EMBL/GenBank/DDBJ whole genome shotgun (WGS) entry which is preliminary data.</text>
</comment>
<dbReference type="AlphaFoldDB" id="A0A9P7ZZ47"/>
<feature type="region of interest" description="Disordered" evidence="1">
    <location>
        <begin position="817"/>
        <end position="867"/>
    </location>
</feature>
<evidence type="ECO:0000256" key="1">
    <source>
        <dbReference type="SAM" id="MobiDB-lite"/>
    </source>
</evidence>
<proteinExistence type="predicted"/>
<feature type="compositionally biased region" description="Low complexity" evidence="1">
    <location>
        <begin position="820"/>
        <end position="833"/>
    </location>
</feature>
<evidence type="ECO:0000313" key="3">
    <source>
        <dbReference type="EMBL" id="KAG9321392.1"/>
    </source>
</evidence>
<name>A0A9P7ZZ47_MORAP</name>
<dbReference type="GO" id="GO:0008195">
    <property type="term" value="F:phosphatidate phosphatase activity"/>
    <property type="evidence" value="ECO:0007669"/>
    <property type="project" value="InterPro"/>
</dbReference>
<dbReference type="PANTHER" id="PTHR28208:SF3">
    <property type="entry name" value="PHOSPHATIDATE PHOSPHATASE APP1"/>
    <property type="match status" value="1"/>
</dbReference>
<feature type="region of interest" description="Disordered" evidence="1">
    <location>
        <begin position="330"/>
        <end position="354"/>
    </location>
</feature>
<feature type="region of interest" description="Disordered" evidence="1">
    <location>
        <begin position="700"/>
        <end position="727"/>
    </location>
</feature>
<dbReference type="InterPro" id="IPR052935">
    <property type="entry name" value="Mg2+_PAP"/>
</dbReference>
<dbReference type="PANTHER" id="PTHR28208">
    <property type="entry name" value="PHOSPHATIDATE PHOSPHATASE APP1"/>
    <property type="match status" value="1"/>
</dbReference>
<accession>A0A9P7ZZ47</accession>